<protein>
    <recommendedName>
        <fullName evidence="6">DUF4367 domain-containing protein</fullName>
    </recommendedName>
</protein>
<proteinExistence type="predicted"/>
<dbReference type="Proteomes" id="UP000182836">
    <property type="component" value="Unassembled WGS sequence"/>
</dbReference>
<evidence type="ECO:0000313" key="5">
    <source>
        <dbReference type="Proteomes" id="UP000182836"/>
    </source>
</evidence>
<dbReference type="EMBL" id="FNED01000077">
    <property type="protein sequence ID" value="SDK58298.1"/>
    <property type="molecule type" value="Genomic_DNA"/>
</dbReference>
<organism evidence="2 4">
    <name type="scientific">Aneurinibacillus migulanus</name>
    <name type="common">Bacillus migulanus</name>
    <dbReference type="NCBI Taxonomy" id="47500"/>
    <lineage>
        <taxon>Bacteria</taxon>
        <taxon>Bacillati</taxon>
        <taxon>Bacillota</taxon>
        <taxon>Bacilli</taxon>
        <taxon>Bacillales</taxon>
        <taxon>Paenibacillaceae</taxon>
        <taxon>Aneurinibacillus group</taxon>
        <taxon>Aneurinibacillus</taxon>
    </lineage>
</organism>
<dbReference type="EMBL" id="LGUG01000004">
    <property type="protein sequence ID" value="KON97518.1"/>
    <property type="molecule type" value="Genomic_DNA"/>
</dbReference>
<dbReference type="RefSeq" id="WP_043065430.1">
    <property type="nucleotide sequence ID" value="NZ_BJOA01000345.1"/>
</dbReference>
<dbReference type="OrthoDB" id="2662982at2"/>
<keyword evidence="4" id="KW-1185">Reference proteome</keyword>
<evidence type="ECO:0000313" key="4">
    <source>
        <dbReference type="Proteomes" id="UP000037269"/>
    </source>
</evidence>
<evidence type="ECO:0000313" key="3">
    <source>
        <dbReference type="EMBL" id="SDK58298.1"/>
    </source>
</evidence>
<dbReference type="GeneID" id="42307563"/>
<keyword evidence="1" id="KW-1133">Transmembrane helix</keyword>
<keyword evidence="1" id="KW-0812">Transmembrane</keyword>
<accession>A0A0D1XR02</accession>
<evidence type="ECO:0000256" key="1">
    <source>
        <dbReference type="SAM" id="Phobius"/>
    </source>
</evidence>
<reference evidence="3 5" key="2">
    <citation type="submission" date="2016-10" db="EMBL/GenBank/DDBJ databases">
        <authorList>
            <person name="de Groot N.N."/>
        </authorList>
    </citation>
    <scope>NUCLEOTIDE SEQUENCE [LARGE SCALE GENOMIC DNA]</scope>
    <source>
        <strain evidence="3 5">DSM 2895</strain>
    </source>
</reference>
<evidence type="ECO:0008006" key="6">
    <source>
        <dbReference type="Google" id="ProtNLM"/>
    </source>
</evidence>
<gene>
    <name evidence="2" type="ORF">AF333_20650</name>
    <name evidence="3" type="ORF">SAMN04487909_1772</name>
</gene>
<dbReference type="STRING" id="47500.AF333_20650"/>
<keyword evidence="1" id="KW-0472">Membrane</keyword>
<reference evidence="2 4" key="1">
    <citation type="submission" date="2015-07" db="EMBL/GenBank/DDBJ databases">
        <title>Fjat-14205 dsm 2895.</title>
        <authorList>
            <person name="Liu B."/>
            <person name="Wang J."/>
            <person name="Zhu Y."/>
            <person name="Liu G."/>
            <person name="Chen Q."/>
            <person name="Chen Z."/>
            <person name="Lan J."/>
            <person name="Che J."/>
            <person name="Ge C."/>
            <person name="Shi H."/>
            <person name="Pan Z."/>
            <person name="Liu X."/>
        </authorList>
    </citation>
    <scope>NUCLEOTIDE SEQUENCE [LARGE SCALE GENOMIC DNA]</scope>
    <source>
        <strain evidence="2 4">DSM 2895</strain>
    </source>
</reference>
<name>A0A0D1XR02_ANEMI</name>
<feature type="transmembrane region" description="Helical" evidence="1">
    <location>
        <begin position="51"/>
        <end position="70"/>
    </location>
</feature>
<dbReference type="Proteomes" id="UP000037269">
    <property type="component" value="Unassembled WGS sequence"/>
</dbReference>
<dbReference type="AlphaFoldDB" id="A0A0D1XR02"/>
<evidence type="ECO:0000313" key="2">
    <source>
        <dbReference type="EMBL" id="KON97518.1"/>
    </source>
</evidence>
<dbReference type="PATRIC" id="fig|47500.8.peg.6023"/>
<sequence>MKNVQLSLDEQEIKKHELNFVQEKFDVKNQVMKKINQERYKKKPVWYKKTAPIAVIGSLLLLTSITVYAGSQFMEIKDEKGKIVMKTQEEVKSKKQTEVWEAQDKIYDSSEIIKKLKPGEVAAVYINDEKANPEKLINFVHNEVNYKTYSDFLRELTEKEGPSLKQPSYLPEGYTFESGVVMAQTPNPSPSAHDKMYEKLQKEMSQEAEKSGEKLIVKNNINWSKSNRVSLTYSKGEENTYLYLDATLISDNVMPVVEYSRDRTTEKVKIGQHEGFYTYYPSPDNIKDHQRTWIGKQLTWIDKQRNIVYDVYPSENSKLTKEELIRIAESIK</sequence>